<feature type="compositionally biased region" description="Acidic residues" evidence="12">
    <location>
        <begin position="1587"/>
        <end position="1597"/>
    </location>
</feature>
<feature type="compositionally biased region" description="Basic and acidic residues" evidence="12">
    <location>
        <begin position="145"/>
        <end position="171"/>
    </location>
</feature>
<evidence type="ECO:0000313" key="14">
    <source>
        <dbReference type="EMBL" id="NWY59383.1"/>
    </source>
</evidence>
<protein>
    <recommendedName>
        <fullName evidence="11">Centrosomal protein of 170 kDa</fullName>
    </recommendedName>
</protein>
<evidence type="ECO:0000256" key="5">
    <source>
        <dbReference type="ARBA" id="ARBA00022553"/>
    </source>
</evidence>
<keyword evidence="7" id="KW-0175">Coiled coil</keyword>
<comment type="similarity">
    <text evidence="3">Belongs to the CEP170 family.</text>
</comment>
<accession>A0A7K7FPX8</accession>
<sequence length="1597" mass="175859">MSLTSWFLVSSGGTRHRLPREMIFVGRDDCELMLQSRSVDKQHAVLNYDASTDEHLVKDLGSLNGTFVNDVRIPEQTYITLKLEDKLRFGYDILHFLHTNLFTVVRGEMRVPEEALKHEKFTSQLQLSQKSSEAEGSKQTSSKSSESKVAESTAEVHHKTTEALKSEEKSMDLSAMPRGTPLYGQPAWWGDEEADEKSGCKPDSKHEEKVHETGASGCSTDAKQAEEQSAAASEELYPFCREPSYFEIPTKEFQQPSQVAESTIHEIPTKDTQSSHAAGAGHASFTIEFDDNTPGKVTIKDHVTKFTPEQRHKSKKPSSSSGQDLPGLQTVMMAAESKVADWLAQNNPPRMIWEPTEEDSKSIKSDVPVYLKRLKGNKHDDGTQSDSENAGAHRHYSKRAALEEHLRHHHTELKKSHQKVHSTEKQQEQATSSSHHRAVHGVHAKLLKQKSEDPSAALPVLQAALLRSSGSLGHRPSQNQEMDKKLKSQHISAATEKDNEDDQSDKGTYTIELENPNSEEMEARKMIDKVFGVDDSQDYNRPVINENQKDLVKDWAINSATVVLEEKRPLSTTGFLDTEEGSTAPGGKRWVSQWASLAANHTRHEQDDIRLESSVPAPLENDTDISESGISIRSTGSAASMTSQGERKRRTLPQLPKEEKVNESSKAKSTAHQRSEIGEKQDTELQEKETPGRASDGDSRSTAKSSRTVNGLSPKATGDKVFSFPSSSSKERVETGSETSVVKQALAKIQQERKEQGHWTPTKLSSTKPAANQVEKGREEIAMSPKTSDNQDRASGYATDKAEMKLAQSEGKRRKNEETIKRQSPKAPGGEKKESSKPLVRQGSFTIDKPSTNIPIELIPHINKQSGSAAPLASANRIRDRSDSMDTDSSLDTTLILKDTEAVMAFLEAKLREENKTDEGPETPSYNRDNSISPESDVDTASTISLVTGDTERKSTQKRKSFTTLYKDRCSSGSPSKDVLKSSATSAREKMEKKTKSRSSDGGSRADARKTVQSSGRMRQPSVDLTDDDQTSSVPHSAISDILSSDQETYSGKSHGRVPFASADELLHSKMEGKSSKSKTSPVALGQSSKSTTLPRPRPTRTSLLRRARLGEASDSELADADKASVASEVSTTSSTSKPPSGRRSISRIDLLAQPRRTRLGSLSARSDSEATITRSTASSRTPEAIIRSGARLTSAGDGSKVSARTRANSISRLSDSKSKSLVSAHNSPSVSARWRRFPTDYASTSEDEFGSNRNSPKHTRLRTSPALKTTRLQSTGTAAQSSNTFKHRIKEQEDYIRDWTAHREEIARISQDLALIAREINDVAGEIDSVTSSGTAPSTTVSTAATTPGSAIDTREEVGDLHGEMHKLVDRVFDESLNFRKIPPVVHAKPPEGNGRPNDAKPQLTDALDPPTITRRRTWSRDEVMGDSLLLSSVFQFSRKIRQSIDKTAGKIRILFKDKDRNWEEIENKLRAESEVPIVKTSSMEISSILQELKRVEKQLQAINAMIDPDGTLDALSNLGFVSPILPAQPKPKSSPVSQSTRPQVQPNCQPEARALRPAAVPVAPEFENAESESDFSIHFNRFNPDGEEEDATLRE</sequence>
<name>A0A7K7FPX8_CHIMN</name>
<feature type="compositionally biased region" description="Low complexity" evidence="12">
    <location>
        <begin position="1210"/>
        <end position="1224"/>
    </location>
</feature>
<dbReference type="Pfam" id="PF15308">
    <property type="entry name" value="CEP170_C"/>
    <property type="match status" value="1"/>
</dbReference>
<feature type="region of interest" description="Disordered" evidence="12">
    <location>
        <begin position="268"/>
        <end position="331"/>
    </location>
</feature>
<evidence type="ECO:0000256" key="8">
    <source>
        <dbReference type="ARBA" id="ARBA00023212"/>
    </source>
</evidence>
<keyword evidence="15" id="KW-1185">Reference proteome</keyword>
<feature type="compositionally biased region" description="Polar residues" evidence="12">
    <location>
        <begin position="843"/>
        <end position="854"/>
    </location>
</feature>
<dbReference type="SUPFAM" id="SSF49879">
    <property type="entry name" value="SMAD/FHA domain"/>
    <property type="match status" value="1"/>
</dbReference>
<organism evidence="14 15">
    <name type="scientific">Chionis minor</name>
    <name type="common">Black-faced sheathbill</name>
    <dbReference type="NCBI Taxonomy" id="227182"/>
    <lineage>
        <taxon>Eukaryota</taxon>
        <taxon>Metazoa</taxon>
        <taxon>Chordata</taxon>
        <taxon>Craniata</taxon>
        <taxon>Vertebrata</taxon>
        <taxon>Euteleostomi</taxon>
        <taxon>Archelosauria</taxon>
        <taxon>Archosauria</taxon>
        <taxon>Dinosauria</taxon>
        <taxon>Saurischia</taxon>
        <taxon>Theropoda</taxon>
        <taxon>Coelurosauria</taxon>
        <taxon>Aves</taxon>
        <taxon>Neognathae</taxon>
        <taxon>Neoaves</taxon>
        <taxon>Charadriiformes</taxon>
        <taxon>Chionididae</taxon>
        <taxon>Chionis</taxon>
    </lineage>
</organism>
<evidence type="ECO:0000256" key="7">
    <source>
        <dbReference type="ARBA" id="ARBA00023054"/>
    </source>
</evidence>
<feature type="region of interest" description="Disordered" evidence="12">
    <location>
        <begin position="343"/>
        <end position="442"/>
    </location>
</feature>
<feature type="compositionally biased region" description="Basic and acidic residues" evidence="12">
    <location>
        <begin position="298"/>
        <end position="311"/>
    </location>
</feature>
<dbReference type="GO" id="GO:0005819">
    <property type="term" value="C:spindle"/>
    <property type="evidence" value="ECO:0007669"/>
    <property type="project" value="UniProtKB-SubCell"/>
</dbReference>
<keyword evidence="8" id="KW-0206">Cytoskeleton</keyword>
<dbReference type="InterPro" id="IPR029300">
    <property type="entry name" value="CEP170_C"/>
</dbReference>
<feature type="compositionally biased region" description="Polar residues" evidence="12">
    <location>
        <begin position="1042"/>
        <end position="1052"/>
    </location>
</feature>
<feature type="compositionally biased region" description="Low complexity" evidence="12">
    <location>
        <begin position="1124"/>
        <end position="1140"/>
    </location>
</feature>
<dbReference type="FunFam" id="2.60.200.20:FF:000018">
    <property type="entry name" value="Centrosomal protein of 170 kDa"/>
    <property type="match status" value="1"/>
</dbReference>
<dbReference type="PROSITE" id="PS50006">
    <property type="entry name" value="FHA_DOMAIN"/>
    <property type="match status" value="1"/>
</dbReference>
<feature type="region of interest" description="Disordered" evidence="12">
    <location>
        <begin position="1528"/>
        <end position="1597"/>
    </location>
</feature>
<dbReference type="InterPro" id="IPR000253">
    <property type="entry name" value="FHA_dom"/>
</dbReference>
<feature type="compositionally biased region" description="Low complexity" evidence="12">
    <location>
        <begin position="1552"/>
        <end position="1567"/>
    </location>
</feature>
<feature type="region of interest" description="Disordered" evidence="12">
    <location>
        <begin position="470"/>
        <end position="521"/>
    </location>
</feature>
<dbReference type="EMBL" id="VZSF01008262">
    <property type="protein sequence ID" value="NWY59383.1"/>
    <property type="molecule type" value="Genomic_DNA"/>
</dbReference>
<dbReference type="InterPro" id="IPR051176">
    <property type="entry name" value="Cent_Immune-Sig_Mod"/>
</dbReference>
<feature type="region of interest" description="Disordered" evidence="12">
    <location>
        <begin position="1385"/>
        <end position="1411"/>
    </location>
</feature>
<dbReference type="CDD" id="cd22724">
    <property type="entry name" value="FHA_Cep170A"/>
    <property type="match status" value="1"/>
</dbReference>
<dbReference type="OrthoDB" id="444265at2759"/>
<dbReference type="Pfam" id="PF00498">
    <property type="entry name" value="FHA"/>
    <property type="match status" value="1"/>
</dbReference>
<comment type="caution">
    <text evidence="14">The sequence shown here is derived from an EMBL/GenBank/DDBJ whole genome shotgun (WGS) entry which is preliminary data.</text>
</comment>
<feature type="region of interest" description="Disordered" evidence="12">
    <location>
        <begin position="600"/>
        <end position="890"/>
    </location>
</feature>
<feature type="compositionally biased region" description="Polar residues" evidence="12">
    <location>
        <begin position="626"/>
        <end position="644"/>
    </location>
</feature>
<dbReference type="PANTHER" id="PTHR15715">
    <property type="entry name" value="CENTROSOMAL PROTEIN OF 170 KDA"/>
    <property type="match status" value="1"/>
</dbReference>
<dbReference type="GO" id="GO:0005814">
    <property type="term" value="C:centriole"/>
    <property type="evidence" value="ECO:0007669"/>
    <property type="project" value="UniProtKB-SubCell"/>
</dbReference>
<evidence type="ECO:0000259" key="13">
    <source>
        <dbReference type="PROSITE" id="PS50006"/>
    </source>
</evidence>
<feature type="compositionally biased region" description="Basic and acidic residues" evidence="12">
    <location>
        <begin position="602"/>
        <end position="611"/>
    </location>
</feature>
<feature type="non-terminal residue" evidence="14">
    <location>
        <position position="1597"/>
    </location>
</feature>
<comment type="subunit">
    <text evidence="10">Interacts with CCDC68 and CCDC120; leading to recruitment to centrosomes. Interacts with PLK1. Interacts with NIN. Interacts with FHDC1. Interacts with CCDC61. Interacts with TBK1; efficient complex formation may be dependent on the presence of CCDC61.</text>
</comment>
<feature type="compositionally biased region" description="Polar residues" evidence="12">
    <location>
        <begin position="702"/>
        <end position="711"/>
    </location>
</feature>
<feature type="compositionally biased region" description="Polar residues" evidence="12">
    <location>
        <begin position="470"/>
        <end position="480"/>
    </location>
</feature>
<evidence type="ECO:0000256" key="9">
    <source>
        <dbReference type="ARBA" id="ARBA00053332"/>
    </source>
</evidence>
<feature type="compositionally biased region" description="Basic and acidic residues" evidence="12">
    <location>
        <begin position="673"/>
        <end position="701"/>
    </location>
</feature>
<feature type="region of interest" description="Disordered" evidence="12">
    <location>
        <begin position="121"/>
        <end position="230"/>
    </location>
</feature>
<evidence type="ECO:0000256" key="10">
    <source>
        <dbReference type="ARBA" id="ARBA00065884"/>
    </source>
</evidence>
<dbReference type="SMART" id="SM00240">
    <property type="entry name" value="FHA"/>
    <property type="match status" value="1"/>
</dbReference>
<evidence type="ECO:0000313" key="15">
    <source>
        <dbReference type="Proteomes" id="UP000557271"/>
    </source>
</evidence>
<keyword evidence="6" id="KW-0493">Microtubule</keyword>
<gene>
    <name evidence="14" type="primary">Cep170</name>
    <name evidence="14" type="ORF">CHIMIN_R07859</name>
</gene>
<dbReference type="Proteomes" id="UP000557271">
    <property type="component" value="Unassembled WGS sequence"/>
</dbReference>
<evidence type="ECO:0000256" key="11">
    <source>
        <dbReference type="ARBA" id="ARBA00070079"/>
    </source>
</evidence>
<feature type="compositionally biased region" description="Basic and acidic residues" evidence="12">
    <location>
        <begin position="196"/>
        <end position="212"/>
    </location>
</feature>
<dbReference type="InterPro" id="IPR008984">
    <property type="entry name" value="SMAD_FHA_dom_sf"/>
</dbReference>
<evidence type="ECO:0000256" key="3">
    <source>
        <dbReference type="ARBA" id="ARBA00010436"/>
    </source>
</evidence>
<feature type="non-terminal residue" evidence="14">
    <location>
        <position position="1"/>
    </location>
</feature>
<dbReference type="PANTHER" id="PTHR15715:SF17">
    <property type="entry name" value="CENTROSOMAL PROTEIN OF 170 KDA"/>
    <property type="match status" value="1"/>
</dbReference>
<feature type="compositionally biased region" description="Basic and acidic residues" evidence="12">
    <location>
        <begin position="1065"/>
        <end position="1075"/>
    </location>
</feature>
<feature type="compositionally biased region" description="Basic and acidic residues" evidence="12">
    <location>
        <begin position="656"/>
        <end position="666"/>
    </location>
</feature>
<feature type="compositionally biased region" description="Low complexity" evidence="12">
    <location>
        <begin position="1170"/>
        <end position="1182"/>
    </location>
</feature>
<feature type="compositionally biased region" description="Basic and acidic residues" evidence="12">
    <location>
        <begin position="909"/>
        <end position="919"/>
    </location>
</feature>
<feature type="compositionally biased region" description="Basic residues" evidence="12">
    <location>
        <begin position="407"/>
        <end position="420"/>
    </location>
</feature>
<evidence type="ECO:0000256" key="2">
    <source>
        <dbReference type="ARBA" id="ARBA00004186"/>
    </source>
</evidence>
<feature type="compositionally biased region" description="Low complexity" evidence="12">
    <location>
        <begin position="1088"/>
        <end position="1105"/>
    </location>
</feature>
<feature type="region of interest" description="Disordered" evidence="12">
    <location>
        <begin position="909"/>
        <end position="1230"/>
    </location>
</feature>
<feature type="compositionally biased region" description="Low complexity" evidence="12">
    <location>
        <begin position="1532"/>
        <end position="1541"/>
    </location>
</feature>
<reference evidence="14 15" key="1">
    <citation type="submission" date="2019-09" db="EMBL/GenBank/DDBJ databases">
        <title>Bird 10,000 Genomes (B10K) Project - Family phase.</title>
        <authorList>
            <person name="Zhang G."/>
        </authorList>
    </citation>
    <scope>NUCLEOTIDE SEQUENCE [LARGE SCALE GENOMIC DNA]</scope>
    <source>
        <strain evidence="14">B10K-UC-030-51</strain>
    </source>
</reference>
<comment type="subcellular location">
    <subcellularLocation>
        <location evidence="1">Cytoplasm</location>
        <location evidence="1">Cytoskeleton</location>
        <location evidence="1">Microtubule organizing center</location>
        <location evidence="1">Centrosome</location>
        <location evidence="1">Centriole</location>
    </subcellularLocation>
    <subcellularLocation>
        <location evidence="2">Cytoplasm</location>
        <location evidence="2">Cytoskeleton</location>
        <location evidence="2">Spindle</location>
    </subcellularLocation>
</comment>
<proteinExistence type="inferred from homology"/>
<evidence type="ECO:0000256" key="1">
    <source>
        <dbReference type="ARBA" id="ARBA00004114"/>
    </source>
</evidence>
<keyword evidence="5" id="KW-0597">Phosphoprotein</keyword>
<feature type="compositionally biased region" description="Polar residues" evidence="12">
    <location>
        <begin position="924"/>
        <end position="948"/>
    </location>
</feature>
<feature type="domain" description="FHA" evidence="13">
    <location>
        <begin position="23"/>
        <end position="73"/>
    </location>
</feature>
<comment type="function">
    <text evidence="9">Plays a role in microtubule organization. Required for centriole subdistal appendage assembly.</text>
</comment>
<dbReference type="GO" id="GO:0005874">
    <property type="term" value="C:microtubule"/>
    <property type="evidence" value="ECO:0007669"/>
    <property type="project" value="UniProtKB-KW"/>
</dbReference>
<dbReference type="Gene3D" id="2.60.200.20">
    <property type="match status" value="1"/>
</dbReference>
<evidence type="ECO:0000256" key="12">
    <source>
        <dbReference type="SAM" id="MobiDB-lite"/>
    </source>
</evidence>
<evidence type="ECO:0000256" key="6">
    <source>
        <dbReference type="ARBA" id="ARBA00022701"/>
    </source>
</evidence>
<evidence type="ECO:0000256" key="4">
    <source>
        <dbReference type="ARBA" id="ARBA00022490"/>
    </source>
</evidence>
<feature type="compositionally biased region" description="Polar residues" evidence="12">
    <location>
        <begin position="122"/>
        <end position="131"/>
    </location>
</feature>
<feature type="compositionally biased region" description="Low complexity" evidence="12">
    <location>
        <begin position="274"/>
        <end position="284"/>
    </location>
</feature>
<feature type="region of interest" description="Disordered" evidence="12">
    <location>
        <begin position="1243"/>
        <end position="1266"/>
    </location>
</feature>
<keyword evidence="4" id="KW-0963">Cytoplasm</keyword>